<dbReference type="GO" id="GO:0022625">
    <property type="term" value="C:cytosolic large ribosomal subunit"/>
    <property type="evidence" value="ECO:0007669"/>
    <property type="project" value="UniProtKB-UniRule"/>
</dbReference>
<gene>
    <name evidence="7" type="primary">rplV</name>
    <name evidence="4" type="synonym">rpl22</name>
    <name evidence="7" type="ORF">DRJ33_03530</name>
</gene>
<dbReference type="PANTHER" id="PTHR11593:SF10">
    <property type="entry name" value="60S RIBOSOMAL PROTEIN L17"/>
    <property type="match status" value="1"/>
</dbReference>
<dbReference type="GO" id="GO:0003735">
    <property type="term" value="F:structural constituent of ribosome"/>
    <property type="evidence" value="ECO:0007669"/>
    <property type="project" value="UniProtKB-UniRule"/>
</dbReference>
<dbReference type="PROSITE" id="PS00464">
    <property type="entry name" value="RIBOSOMAL_L22"/>
    <property type="match status" value="1"/>
</dbReference>
<dbReference type="PANTHER" id="PTHR11593">
    <property type="entry name" value="60S RIBOSOMAL PROTEIN L17"/>
    <property type="match status" value="1"/>
</dbReference>
<proteinExistence type="inferred from homology"/>
<dbReference type="AlphaFoldDB" id="A0A497EZN1"/>
<keyword evidence="3 4" id="KW-0687">Ribonucleoprotein</keyword>
<dbReference type="Gene3D" id="3.90.470.10">
    <property type="entry name" value="Ribosomal protein L22/L17"/>
    <property type="match status" value="1"/>
</dbReference>
<dbReference type="CDD" id="cd00336">
    <property type="entry name" value="Ribosomal_L22"/>
    <property type="match status" value="1"/>
</dbReference>
<dbReference type="InterPro" id="IPR018260">
    <property type="entry name" value="Ribosomal_uL22_CS"/>
</dbReference>
<accession>A0A497EZN1</accession>
<evidence type="ECO:0000313" key="8">
    <source>
        <dbReference type="Proteomes" id="UP000272051"/>
    </source>
</evidence>
<dbReference type="EMBL" id="QMQX01000049">
    <property type="protein sequence ID" value="RLE52519.1"/>
    <property type="molecule type" value="Genomic_DNA"/>
</dbReference>
<keyword evidence="2 4" id="KW-0689">Ribosomal protein</keyword>
<comment type="subunit">
    <text evidence="4 6">Part of the 50S ribosomal subunit.</text>
</comment>
<comment type="similarity">
    <text evidence="1 4 5">Belongs to the universal ribosomal protein uL22 family.</text>
</comment>
<protein>
    <recommendedName>
        <fullName evidence="4">Large ribosomal subunit protein uL22</fullName>
    </recommendedName>
</protein>
<dbReference type="NCBIfam" id="TIGR01038">
    <property type="entry name" value="uL22_arch_euk"/>
    <property type="match status" value="1"/>
</dbReference>
<dbReference type="Pfam" id="PF00237">
    <property type="entry name" value="Ribosomal_L22"/>
    <property type="match status" value="1"/>
</dbReference>
<sequence>MPHWGYSITELDPERTAVASGRDLRISTKDAVEVCNAIRGMMLEDAMKLLEEVIALKTPIPFRRHKKKVAHHAGLADRWGIPSGRYPVKAAKEILKVLKNARANAESKGLNVERLRVIHAAAQQGMRIRKYIPRAFGRATPYFHPLTHIEIAVREE</sequence>
<evidence type="ECO:0000313" key="7">
    <source>
        <dbReference type="EMBL" id="RLE52519.1"/>
    </source>
</evidence>
<dbReference type="HAMAP" id="MF_01331_A">
    <property type="entry name" value="Ribosomal_uL22_A"/>
    <property type="match status" value="1"/>
</dbReference>
<evidence type="ECO:0000256" key="5">
    <source>
        <dbReference type="RuleBase" id="RU004005"/>
    </source>
</evidence>
<name>A0A497EZN1_9CREN</name>
<reference evidence="7 8" key="1">
    <citation type="submission" date="2018-06" db="EMBL/GenBank/DDBJ databases">
        <title>Extensive metabolic versatility and redundancy in microbially diverse, dynamic hydrothermal sediments.</title>
        <authorList>
            <person name="Dombrowski N."/>
            <person name="Teske A."/>
            <person name="Baker B.J."/>
        </authorList>
    </citation>
    <scope>NUCLEOTIDE SEQUENCE [LARGE SCALE GENOMIC DNA]</scope>
    <source>
        <strain evidence="7">B34_G17</strain>
    </source>
</reference>
<dbReference type="SUPFAM" id="SSF54843">
    <property type="entry name" value="Ribosomal protein L22"/>
    <property type="match status" value="1"/>
</dbReference>
<evidence type="ECO:0000256" key="6">
    <source>
        <dbReference type="RuleBase" id="RU004007"/>
    </source>
</evidence>
<dbReference type="InterPro" id="IPR001063">
    <property type="entry name" value="Ribosomal_uL22"/>
</dbReference>
<comment type="caution">
    <text evidence="7">The sequence shown here is derived from an EMBL/GenBank/DDBJ whole genome shotgun (WGS) entry which is preliminary data.</text>
</comment>
<dbReference type="InterPro" id="IPR005721">
    <property type="entry name" value="Ribosomal_uL22_euk/arc"/>
</dbReference>
<evidence type="ECO:0000256" key="3">
    <source>
        <dbReference type="ARBA" id="ARBA00023274"/>
    </source>
</evidence>
<dbReference type="InterPro" id="IPR036394">
    <property type="entry name" value="Ribosomal_uL22_sf"/>
</dbReference>
<dbReference type="GO" id="GO:0002181">
    <property type="term" value="P:cytoplasmic translation"/>
    <property type="evidence" value="ECO:0007669"/>
    <property type="project" value="TreeGrafter"/>
</dbReference>
<evidence type="ECO:0000256" key="1">
    <source>
        <dbReference type="ARBA" id="ARBA00009451"/>
    </source>
</evidence>
<dbReference type="GO" id="GO:0019843">
    <property type="term" value="F:rRNA binding"/>
    <property type="evidence" value="ECO:0007669"/>
    <property type="project" value="UniProtKB-UniRule"/>
</dbReference>
<dbReference type="InterPro" id="IPR057265">
    <property type="entry name" value="Ribosomal_uL22_arc-type"/>
</dbReference>
<evidence type="ECO:0000256" key="2">
    <source>
        <dbReference type="ARBA" id="ARBA00022980"/>
    </source>
</evidence>
<comment type="function">
    <text evidence="4">The globular domain of the protein is located near the polypeptide exit tunnel on the outside of the subunit, while an extended beta-hairpin is found that lines the wall of the exit tunnel in the center of the 70S ribosome.</text>
</comment>
<keyword evidence="4 6" id="KW-0699">rRNA-binding</keyword>
<keyword evidence="4 6" id="KW-0694">RNA-binding</keyword>
<dbReference type="NCBIfam" id="NF003260">
    <property type="entry name" value="PRK04223.1"/>
    <property type="match status" value="1"/>
</dbReference>
<organism evidence="7 8">
    <name type="scientific">Thermoproteota archaeon</name>
    <dbReference type="NCBI Taxonomy" id="2056631"/>
    <lineage>
        <taxon>Archaea</taxon>
        <taxon>Thermoproteota</taxon>
    </lineage>
</organism>
<comment type="function">
    <text evidence="4 6">This protein binds specifically to 23S rRNA. It makes multiple contacts with different domains of the 23S rRNA in the assembled 50S subunit and ribosome.</text>
</comment>
<evidence type="ECO:0000256" key="4">
    <source>
        <dbReference type="HAMAP-Rule" id="MF_01331"/>
    </source>
</evidence>
<dbReference type="Proteomes" id="UP000272051">
    <property type="component" value="Unassembled WGS sequence"/>
</dbReference>